<dbReference type="InterPro" id="IPR017451">
    <property type="entry name" value="F-box-assoc_interact_dom"/>
</dbReference>
<evidence type="ECO:0000313" key="2">
    <source>
        <dbReference type="EMBL" id="PRQ19104.1"/>
    </source>
</evidence>
<dbReference type="InterPro" id="IPR013187">
    <property type="entry name" value="F-box-assoc_dom_typ3"/>
</dbReference>
<evidence type="ECO:0000259" key="1">
    <source>
        <dbReference type="Pfam" id="PF08268"/>
    </source>
</evidence>
<dbReference type="OrthoDB" id="1894463at2759"/>
<proteinExistence type="predicted"/>
<keyword evidence="3" id="KW-1185">Reference proteome</keyword>
<dbReference type="Gramene" id="PRQ19104">
    <property type="protein sequence ID" value="PRQ19104"/>
    <property type="gene ID" value="RchiOBHm_Chr7g0213431"/>
</dbReference>
<accession>A0A2P6PB07</accession>
<dbReference type="Pfam" id="PF08268">
    <property type="entry name" value="FBA_3"/>
    <property type="match status" value="1"/>
</dbReference>
<dbReference type="PANTHER" id="PTHR31672">
    <property type="entry name" value="BNACNNG10540D PROTEIN"/>
    <property type="match status" value="1"/>
</dbReference>
<reference evidence="2 3" key="1">
    <citation type="journal article" date="2018" name="Nat. Genet.">
        <title>The Rosa genome provides new insights in the design of modern roses.</title>
        <authorList>
            <person name="Bendahmane M."/>
        </authorList>
    </citation>
    <scope>NUCLEOTIDE SEQUENCE [LARGE SCALE GENOMIC DNA]</scope>
    <source>
        <strain evidence="3">cv. Old Blush</strain>
    </source>
</reference>
<dbReference type="AlphaFoldDB" id="A0A2P6PB07"/>
<organism evidence="2 3">
    <name type="scientific">Rosa chinensis</name>
    <name type="common">China rose</name>
    <dbReference type="NCBI Taxonomy" id="74649"/>
    <lineage>
        <taxon>Eukaryota</taxon>
        <taxon>Viridiplantae</taxon>
        <taxon>Streptophyta</taxon>
        <taxon>Embryophyta</taxon>
        <taxon>Tracheophyta</taxon>
        <taxon>Spermatophyta</taxon>
        <taxon>Magnoliopsida</taxon>
        <taxon>eudicotyledons</taxon>
        <taxon>Gunneridae</taxon>
        <taxon>Pentapetalae</taxon>
        <taxon>rosids</taxon>
        <taxon>fabids</taxon>
        <taxon>Rosales</taxon>
        <taxon>Rosaceae</taxon>
        <taxon>Rosoideae</taxon>
        <taxon>Rosoideae incertae sedis</taxon>
        <taxon>Rosa</taxon>
    </lineage>
</organism>
<sequence>MPEFDVVGSFDGLLCLADAVNNVALYIYNPFTKDYIQLPRTTQYPNRHRHVVFGFGYSPLTEVYKVVKITYYNGHGEYYGYRDCRTYYSKFPRLSDVQIFTTGRPIWRSIGSASHYLDASPAETLVNGRLHWATWTSRRLRSGGQLVSFDLYDEQFREVPTPEFGSRRCIHPLVVGGCLAAVGLSIIWQLDIWVMKEYGVRESWVRQWSIGRHIPQTLEQKLDDEVGNYRPWTISRIADKARDVVIRVLNVSESGHILLEYKSRALVLYDPTNGKFIELEFEGMPRWFQTVVHQGRLDQVDTIFNR</sequence>
<evidence type="ECO:0000313" key="3">
    <source>
        <dbReference type="Proteomes" id="UP000238479"/>
    </source>
</evidence>
<dbReference type="EMBL" id="PDCK01000045">
    <property type="protein sequence ID" value="PRQ19104.1"/>
    <property type="molecule type" value="Genomic_DNA"/>
</dbReference>
<comment type="caution">
    <text evidence="2">The sequence shown here is derived from an EMBL/GenBank/DDBJ whole genome shotgun (WGS) entry which is preliminary data.</text>
</comment>
<name>A0A2P6PB07_ROSCH</name>
<dbReference type="PANTHER" id="PTHR31672:SF13">
    <property type="entry name" value="F-BOX PROTEIN CPR30-LIKE"/>
    <property type="match status" value="1"/>
</dbReference>
<dbReference type="InterPro" id="IPR050796">
    <property type="entry name" value="SCF_F-box_component"/>
</dbReference>
<protein>
    <submittedName>
        <fullName evidence="2">Putative F-box associated interaction domain-containing protein</fullName>
    </submittedName>
</protein>
<dbReference type="OMA" id="ADMHLSW"/>
<feature type="domain" description="F-box associated beta-propeller type 3" evidence="1">
    <location>
        <begin position="7"/>
        <end position="285"/>
    </location>
</feature>
<gene>
    <name evidence="2" type="ORF">RchiOBHm_Chr7g0213431</name>
</gene>
<dbReference type="NCBIfam" id="TIGR01640">
    <property type="entry name" value="F_box_assoc_1"/>
    <property type="match status" value="1"/>
</dbReference>
<dbReference type="Proteomes" id="UP000238479">
    <property type="component" value="Chromosome 7"/>
</dbReference>